<evidence type="ECO:0008006" key="8">
    <source>
        <dbReference type="Google" id="ProtNLM"/>
    </source>
</evidence>
<protein>
    <recommendedName>
        <fullName evidence="8">FAD dependent oxidoreductase</fullName>
    </recommendedName>
</protein>
<dbReference type="InterPro" id="IPR036188">
    <property type="entry name" value="FAD/NAD-bd_sf"/>
</dbReference>
<evidence type="ECO:0000256" key="3">
    <source>
        <dbReference type="ARBA" id="ARBA00023002"/>
    </source>
</evidence>
<dbReference type="Pfam" id="PF12831">
    <property type="entry name" value="FAD_oxidored"/>
    <property type="match status" value="1"/>
</dbReference>
<evidence type="ECO:0000256" key="5">
    <source>
        <dbReference type="ARBA" id="ARBA00023014"/>
    </source>
</evidence>
<keyword evidence="5" id="KW-0411">Iron-sulfur</keyword>
<keyword evidence="7" id="KW-1185">Reference proteome</keyword>
<reference evidence="6" key="2">
    <citation type="submission" date="2020-09" db="EMBL/GenBank/DDBJ databases">
        <authorList>
            <person name="Sun Q."/>
            <person name="Kim S."/>
        </authorList>
    </citation>
    <scope>NUCLEOTIDE SEQUENCE</scope>
    <source>
        <strain evidence="6">KCTC 42097</strain>
    </source>
</reference>
<evidence type="ECO:0000313" key="7">
    <source>
        <dbReference type="Proteomes" id="UP000641137"/>
    </source>
</evidence>
<evidence type="ECO:0000313" key="6">
    <source>
        <dbReference type="EMBL" id="GHC73733.1"/>
    </source>
</evidence>
<keyword evidence="2" id="KW-0479">Metal-binding</keyword>
<evidence type="ECO:0000256" key="1">
    <source>
        <dbReference type="ARBA" id="ARBA00022485"/>
    </source>
</evidence>
<dbReference type="RefSeq" id="WP_189490072.1">
    <property type="nucleotide sequence ID" value="NZ_BMZO01000007.1"/>
</dbReference>
<organism evidence="6 7">
    <name type="scientific">Limoniibacter endophyticus</name>
    <dbReference type="NCBI Taxonomy" id="1565040"/>
    <lineage>
        <taxon>Bacteria</taxon>
        <taxon>Pseudomonadati</taxon>
        <taxon>Pseudomonadota</taxon>
        <taxon>Alphaproteobacteria</taxon>
        <taxon>Hyphomicrobiales</taxon>
        <taxon>Bartonellaceae</taxon>
        <taxon>Limoniibacter</taxon>
    </lineage>
</organism>
<accession>A0A8J3GHQ5</accession>
<name>A0A8J3GHQ5_9HYPH</name>
<dbReference type="Gene3D" id="3.50.50.60">
    <property type="entry name" value="FAD/NAD(P)-binding domain"/>
    <property type="match status" value="1"/>
</dbReference>
<keyword evidence="1" id="KW-0004">4Fe-4S</keyword>
<comment type="caution">
    <text evidence="6">The sequence shown here is derived from an EMBL/GenBank/DDBJ whole genome shotgun (WGS) entry which is preliminary data.</text>
</comment>
<proteinExistence type="predicted"/>
<dbReference type="EMBL" id="BMZO01000007">
    <property type="protein sequence ID" value="GHC73733.1"/>
    <property type="molecule type" value="Genomic_DNA"/>
</dbReference>
<dbReference type="GO" id="GO:0051539">
    <property type="term" value="F:4 iron, 4 sulfur cluster binding"/>
    <property type="evidence" value="ECO:0007669"/>
    <property type="project" value="UniProtKB-KW"/>
</dbReference>
<dbReference type="PANTHER" id="PTHR43498">
    <property type="entry name" value="FERREDOXIN:COB-COM HETERODISULFIDE REDUCTASE SUBUNIT A"/>
    <property type="match status" value="1"/>
</dbReference>
<keyword evidence="3" id="KW-0560">Oxidoreductase</keyword>
<dbReference type="GO" id="GO:0016491">
    <property type="term" value="F:oxidoreductase activity"/>
    <property type="evidence" value="ECO:0007669"/>
    <property type="project" value="UniProtKB-KW"/>
</dbReference>
<dbReference type="AlphaFoldDB" id="A0A8J3GHQ5"/>
<keyword evidence="4" id="KW-0408">Iron</keyword>
<reference evidence="6" key="1">
    <citation type="journal article" date="2014" name="Int. J. Syst. Evol. Microbiol.">
        <title>Complete genome sequence of Corynebacterium casei LMG S-19264T (=DSM 44701T), isolated from a smear-ripened cheese.</title>
        <authorList>
            <consortium name="US DOE Joint Genome Institute (JGI-PGF)"/>
            <person name="Walter F."/>
            <person name="Albersmeier A."/>
            <person name="Kalinowski J."/>
            <person name="Ruckert C."/>
        </authorList>
    </citation>
    <scope>NUCLEOTIDE SEQUENCE</scope>
    <source>
        <strain evidence="6">KCTC 42097</strain>
    </source>
</reference>
<dbReference type="SUPFAM" id="SSF51905">
    <property type="entry name" value="FAD/NAD(P)-binding domain"/>
    <property type="match status" value="1"/>
</dbReference>
<dbReference type="PANTHER" id="PTHR43498:SF1">
    <property type="entry name" value="COB--COM HETERODISULFIDE REDUCTASE IRON-SULFUR SUBUNIT A"/>
    <property type="match status" value="1"/>
</dbReference>
<gene>
    <name evidence="6" type="ORF">GCM10010136_22070</name>
</gene>
<evidence type="ECO:0000256" key="2">
    <source>
        <dbReference type="ARBA" id="ARBA00022723"/>
    </source>
</evidence>
<dbReference type="PRINTS" id="PR00469">
    <property type="entry name" value="PNDRDTASEII"/>
</dbReference>
<dbReference type="Proteomes" id="UP000641137">
    <property type="component" value="Unassembled WGS sequence"/>
</dbReference>
<dbReference type="InterPro" id="IPR039650">
    <property type="entry name" value="HdrA-like"/>
</dbReference>
<evidence type="ECO:0000256" key="4">
    <source>
        <dbReference type="ARBA" id="ARBA00023004"/>
    </source>
</evidence>
<dbReference type="GO" id="GO:0046872">
    <property type="term" value="F:metal ion binding"/>
    <property type="evidence" value="ECO:0007669"/>
    <property type="project" value="UniProtKB-KW"/>
</dbReference>
<sequence length="423" mass="45225">MTKRVEADYDVVVCGGGAAGVAAAIGAAKTGAKVCLVEKYGFLGGAATTSQVYAYCGLYQQGSRPIKAVEGIGMEVIDELRRHGLDGEPFRSETTGNWIVLLDGEILKFALDNLVCRYGVDVKLHTRIASVARTANRLEAVTLAGMGGRTRVVAEAFVDASGDANLAMLAGVPFRTGDCEGKLQALTMPIRVGGISPELNIDRAALKTAIERYNEKGAHPIQRTDGGIIIRLPLSHDMLWMTVDVDLPDLTSESFTSAEMEARVRAHDYVAMLRREISGFERAYLVATGPQIGVRETRHPAARYEMAGEDIVSGRLRDDGIARAAWPIELHGEAGKPSYTSIGGIGYCHIPYDAIRAKDLDNLWYGGRVIGADPNAYGSIRVMGTAFATGQAAGVAAADHVDADHRDTVTSVQARLHGQNALI</sequence>